<keyword evidence="3" id="KW-1185">Reference proteome</keyword>
<dbReference type="Pfam" id="PF11028">
    <property type="entry name" value="TMEM260-like"/>
    <property type="match status" value="1"/>
</dbReference>
<feature type="transmembrane region" description="Helical" evidence="1">
    <location>
        <begin position="43"/>
        <end position="62"/>
    </location>
</feature>
<gene>
    <name evidence="2" type="ORF">HNP38_002878</name>
</gene>
<accession>A0A840KL27</accession>
<dbReference type="InterPro" id="IPR021280">
    <property type="entry name" value="TMEM260-like"/>
</dbReference>
<feature type="transmembrane region" description="Helical" evidence="1">
    <location>
        <begin position="150"/>
        <end position="182"/>
    </location>
</feature>
<feature type="transmembrane region" description="Helical" evidence="1">
    <location>
        <begin position="300"/>
        <end position="317"/>
    </location>
</feature>
<keyword evidence="1" id="KW-0472">Membrane</keyword>
<feature type="transmembrane region" description="Helical" evidence="1">
    <location>
        <begin position="246"/>
        <end position="268"/>
    </location>
</feature>
<feature type="transmembrane region" description="Helical" evidence="1">
    <location>
        <begin position="275"/>
        <end position="294"/>
    </location>
</feature>
<sequence length="420" mass="48861">MKHPAPAIFIFFIFLFIYYTGSFARIPFADCVGFVLLVEKGEWMTTATATTHFLYTNTAILIKNLTGMNAIEASRFLVIASAAATVSVIYLTVRSITKTDWIAITTAFIFGLSFSFWRNAEIVEVYTYHSLWISLFFYCMIKTFTENKKVYIILTGLFLGISLWIHIQNILLIPAFLLFLFYFRTEKKFAYSSLLIFLMLFCSLSVLNVLQGLPANSPFTSDQGNWVENSLKKTTLQYFQDFIKSFVYLVYNFNVFTFFGIVGAFLLYRSDQRMFFVFFAGAVCVYGFSTFYAVSDNYVFFLPFNIIFALSIGYGLSSAKYSFLKKWSWICLFIPLYGYYLPYKAALFTEKGKNFHRFKEYKGGMKYYMLPWMNNNVGIVEFTIEKRKASEPVNWMTFSALEYIQLLKSKGYTEEQIKKF</sequence>
<protein>
    <recommendedName>
        <fullName evidence="4">DUF2723 domain-containing protein</fullName>
    </recommendedName>
</protein>
<feature type="transmembrane region" description="Helical" evidence="1">
    <location>
        <begin position="7"/>
        <end position="28"/>
    </location>
</feature>
<dbReference type="Proteomes" id="UP000592180">
    <property type="component" value="Unassembled WGS sequence"/>
</dbReference>
<proteinExistence type="predicted"/>
<evidence type="ECO:0000313" key="2">
    <source>
        <dbReference type="EMBL" id="MBB4807572.1"/>
    </source>
</evidence>
<evidence type="ECO:0000256" key="1">
    <source>
        <dbReference type="SAM" id="Phobius"/>
    </source>
</evidence>
<feature type="transmembrane region" description="Helical" evidence="1">
    <location>
        <begin position="99"/>
        <end position="118"/>
    </location>
</feature>
<reference evidence="2 3" key="1">
    <citation type="submission" date="2020-08" db="EMBL/GenBank/DDBJ databases">
        <title>Functional genomics of gut bacteria from endangered species of beetles.</title>
        <authorList>
            <person name="Carlos-Shanley C."/>
        </authorList>
    </citation>
    <scope>NUCLEOTIDE SEQUENCE [LARGE SCALE GENOMIC DNA]</scope>
    <source>
        <strain evidence="2 3">S00151</strain>
    </source>
</reference>
<keyword evidence="1" id="KW-0812">Transmembrane</keyword>
<dbReference type="EMBL" id="JACHLE010000004">
    <property type="protein sequence ID" value="MBB4807572.1"/>
    <property type="molecule type" value="Genomic_DNA"/>
</dbReference>
<feature type="transmembrane region" description="Helical" evidence="1">
    <location>
        <begin position="125"/>
        <end position="144"/>
    </location>
</feature>
<evidence type="ECO:0000313" key="3">
    <source>
        <dbReference type="Proteomes" id="UP000592180"/>
    </source>
</evidence>
<evidence type="ECO:0008006" key="4">
    <source>
        <dbReference type="Google" id="ProtNLM"/>
    </source>
</evidence>
<feature type="transmembrane region" description="Helical" evidence="1">
    <location>
        <begin position="74"/>
        <end position="93"/>
    </location>
</feature>
<dbReference type="RefSeq" id="WP_184190599.1">
    <property type="nucleotide sequence ID" value="NZ_JACHLE010000004.1"/>
</dbReference>
<dbReference type="AlphaFoldDB" id="A0A840KL27"/>
<keyword evidence="1" id="KW-1133">Transmembrane helix</keyword>
<organism evidence="2 3">
    <name type="scientific">Chryseobacterium defluvii</name>
    <dbReference type="NCBI Taxonomy" id="160396"/>
    <lineage>
        <taxon>Bacteria</taxon>
        <taxon>Pseudomonadati</taxon>
        <taxon>Bacteroidota</taxon>
        <taxon>Flavobacteriia</taxon>
        <taxon>Flavobacteriales</taxon>
        <taxon>Weeksellaceae</taxon>
        <taxon>Chryseobacterium group</taxon>
        <taxon>Chryseobacterium</taxon>
    </lineage>
</organism>
<name>A0A840KL27_9FLAO</name>
<feature type="transmembrane region" description="Helical" evidence="1">
    <location>
        <begin position="189"/>
        <end position="210"/>
    </location>
</feature>
<comment type="caution">
    <text evidence="2">The sequence shown here is derived from an EMBL/GenBank/DDBJ whole genome shotgun (WGS) entry which is preliminary data.</text>
</comment>